<dbReference type="KEGG" id="acry:AC20117_12650"/>
<evidence type="ECO:0000313" key="3">
    <source>
        <dbReference type="Proteomes" id="UP000181917"/>
    </source>
</evidence>
<accession>A0A1H1AHX4</accession>
<proteinExistence type="predicted"/>
<dbReference type="AlphaFoldDB" id="A0A1H1AHX4"/>
<organism evidence="2 3">
    <name type="scientific">Crystallibacter crystallopoietes</name>
    <dbReference type="NCBI Taxonomy" id="37928"/>
    <lineage>
        <taxon>Bacteria</taxon>
        <taxon>Bacillati</taxon>
        <taxon>Actinomycetota</taxon>
        <taxon>Actinomycetes</taxon>
        <taxon>Micrococcales</taxon>
        <taxon>Micrococcaceae</taxon>
        <taxon>Crystallibacter</taxon>
    </lineage>
</organism>
<sequence>MSIQGEYFAAAETPNNDGGAPPPVFVYRGAEGLLAAQLAEALDNHELLEGNWELVHTYMPPAEWKDAAHGGVLDELAADASVRFSPGERQQVGRWNIVQLADFGFLHKT</sequence>
<dbReference type="OrthoDB" id="9899552at2"/>
<protein>
    <submittedName>
        <fullName evidence="2">Uncharacterized protein</fullName>
    </submittedName>
</protein>
<dbReference type="EMBL" id="FNKH01000002">
    <property type="protein sequence ID" value="SDQ39230.1"/>
    <property type="molecule type" value="Genomic_DNA"/>
</dbReference>
<name>A0A1H1AHX4_9MICC</name>
<evidence type="ECO:0000256" key="1">
    <source>
        <dbReference type="SAM" id="MobiDB-lite"/>
    </source>
</evidence>
<keyword evidence="3" id="KW-1185">Reference proteome</keyword>
<evidence type="ECO:0000313" key="2">
    <source>
        <dbReference type="EMBL" id="SDQ39230.1"/>
    </source>
</evidence>
<feature type="region of interest" description="Disordered" evidence="1">
    <location>
        <begin position="1"/>
        <end position="22"/>
    </location>
</feature>
<gene>
    <name evidence="2" type="ORF">SAMN04489742_0933</name>
</gene>
<dbReference type="Proteomes" id="UP000181917">
    <property type="component" value="Unassembled WGS sequence"/>
</dbReference>
<dbReference type="STRING" id="37928.SAMN04489742_0933"/>
<reference evidence="2 3" key="1">
    <citation type="submission" date="2016-10" db="EMBL/GenBank/DDBJ databases">
        <authorList>
            <person name="de Groot N.N."/>
        </authorList>
    </citation>
    <scope>NUCLEOTIDE SEQUENCE [LARGE SCALE GENOMIC DNA]</scope>
    <source>
        <strain evidence="2 3">DSM 20117</strain>
    </source>
</reference>
<dbReference type="RefSeq" id="WP_074699436.1">
    <property type="nucleotide sequence ID" value="NZ_CP018863.1"/>
</dbReference>